<evidence type="ECO:0000256" key="1">
    <source>
        <dbReference type="SAM" id="MobiDB-lite"/>
    </source>
</evidence>
<gene>
    <name evidence="2" type="ORF">TRFO_01632</name>
</gene>
<feature type="region of interest" description="Disordered" evidence="1">
    <location>
        <begin position="81"/>
        <end position="245"/>
    </location>
</feature>
<name>A0A1J4JUY4_9EUKA</name>
<feature type="compositionally biased region" description="Basic and acidic residues" evidence="1">
    <location>
        <begin position="179"/>
        <end position="192"/>
    </location>
</feature>
<dbReference type="VEuPathDB" id="TrichDB:TRFO_01632"/>
<comment type="caution">
    <text evidence="2">The sequence shown here is derived from an EMBL/GenBank/DDBJ whole genome shotgun (WGS) entry which is preliminary data.</text>
</comment>
<keyword evidence="3" id="KW-1185">Reference proteome</keyword>
<proteinExistence type="predicted"/>
<dbReference type="RefSeq" id="XP_068354205.1">
    <property type="nucleotide sequence ID" value="XM_068490214.1"/>
</dbReference>
<evidence type="ECO:0000313" key="2">
    <source>
        <dbReference type="EMBL" id="OHT01069.1"/>
    </source>
</evidence>
<dbReference type="GeneID" id="94824918"/>
<evidence type="ECO:0000313" key="3">
    <source>
        <dbReference type="Proteomes" id="UP000179807"/>
    </source>
</evidence>
<feature type="compositionally biased region" description="Polar residues" evidence="1">
    <location>
        <begin position="152"/>
        <end position="163"/>
    </location>
</feature>
<accession>A0A1J4JUY4</accession>
<feature type="compositionally biased region" description="Polar residues" evidence="1">
    <location>
        <begin position="85"/>
        <end position="132"/>
    </location>
</feature>
<sequence length="259" mass="29471">MSFKHFPSANPYLDMQERRLAYLRHVKALRTQKHIINDRQPETPSRLITRKNRYMEMQYLIMKTGEENLKLLAYYNRSRDKNYSERGNGTFRNAGNSNTTNNDWLGNVSSVKHSDISNDPFTSRSKATSQMSSKRKYKGELPPLDSNRSHDNNNFGRSTSQKSAPPPETKLPDSIASVTKEDNHENQKETSDNNHINYSNGDDEAVKEENPSNSGINENSTEKVDDSCENNENGDTTLGKSGFQGRLEVMVDELNGFPQ</sequence>
<dbReference type="AlphaFoldDB" id="A0A1J4JUY4"/>
<dbReference type="Proteomes" id="UP000179807">
    <property type="component" value="Unassembled WGS sequence"/>
</dbReference>
<dbReference type="EMBL" id="MLAK01000926">
    <property type="protein sequence ID" value="OHT01069.1"/>
    <property type="molecule type" value="Genomic_DNA"/>
</dbReference>
<organism evidence="2 3">
    <name type="scientific">Tritrichomonas foetus</name>
    <dbReference type="NCBI Taxonomy" id="1144522"/>
    <lineage>
        <taxon>Eukaryota</taxon>
        <taxon>Metamonada</taxon>
        <taxon>Parabasalia</taxon>
        <taxon>Tritrichomonadida</taxon>
        <taxon>Tritrichomonadidae</taxon>
        <taxon>Tritrichomonas</taxon>
    </lineage>
</organism>
<protein>
    <submittedName>
        <fullName evidence="2">Uncharacterized protein</fullName>
    </submittedName>
</protein>
<reference evidence="2" key="1">
    <citation type="submission" date="2016-10" db="EMBL/GenBank/DDBJ databases">
        <authorList>
            <person name="Benchimol M."/>
            <person name="Almeida L.G."/>
            <person name="Vasconcelos A.T."/>
            <person name="Perreira-Neves A."/>
            <person name="Rosa I.A."/>
            <person name="Tasca T."/>
            <person name="Bogo M.R."/>
            <person name="de Souza W."/>
        </authorList>
    </citation>
    <scope>NUCLEOTIDE SEQUENCE [LARGE SCALE GENOMIC DNA]</scope>
    <source>
        <strain evidence="2">K</strain>
    </source>
</reference>
<feature type="compositionally biased region" description="Polar residues" evidence="1">
    <location>
        <begin position="230"/>
        <end position="239"/>
    </location>
</feature>